<reference evidence="1 2" key="1">
    <citation type="journal article" date="2007" name="Nature">
        <title>Evolution of genes and genomes on the Drosophila phylogeny.</title>
        <authorList>
            <consortium name="Drosophila 12 Genomes Consortium"/>
            <person name="Clark A.G."/>
            <person name="Eisen M.B."/>
            <person name="Smith D.R."/>
            <person name="Bergman C.M."/>
            <person name="Oliver B."/>
            <person name="Markow T.A."/>
            <person name="Kaufman T.C."/>
            <person name="Kellis M."/>
            <person name="Gelbart W."/>
            <person name="Iyer V.N."/>
            <person name="Pollard D.A."/>
            <person name="Sackton T.B."/>
            <person name="Larracuente A.M."/>
            <person name="Singh N.D."/>
            <person name="Abad J.P."/>
            <person name="Abt D.N."/>
            <person name="Adryan B."/>
            <person name="Aguade M."/>
            <person name="Akashi H."/>
            <person name="Anderson W.W."/>
            <person name="Aquadro C.F."/>
            <person name="Ardell D.H."/>
            <person name="Arguello R."/>
            <person name="Artieri C.G."/>
            <person name="Barbash D.A."/>
            <person name="Barker D."/>
            <person name="Barsanti P."/>
            <person name="Batterham P."/>
            <person name="Batzoglou S."/>
            <person name="Begun D."/>
            <person name="Bhutkar A."/>
            <person name="Blanco E."/>
            <person name="Bosak S.A."/>
            <person name="Bradley R.K."/>
            <person name="Brand A.D."/>
            <person name="Brent M.R."/>
            <person name="Brooks A.N."/>
            <person name="Brown R.H."/>
            <person name="Butlin R.K."/>
            <person name="Caggese C."/>
            <person name="Calvi B.R."/>
            <person name="Bernardo de Carvalho A."/>
            <person name="Caspi A."/>
            <person name="Castrezana S."/>
            <person name="Celniker S.E."/>
            <person name="Chang J.L."/>
            <person name="Chapple C."/>
            <person name="Chatterji S."/>
            <person name="Chinwalla A."/>
            <person name="Civetta A."/>
            <person name="Clifton S.W."/>
            <person name="Comeron J.M."/>
            <person name="Costello J.C."/>
            <person name="Coyne J.A."/>
            <person name="Daub J."/>
            <person name="David R.G."/>
            <person name="Delcher A.L."/>
            <person name="Delehaunty K."/>
            <person name="Do C.B."/>
            <person name="Ebling H."/>
            <person name="Edwards K."/>
            <person name="Eickbush T."/>
            <person name="Evans J.D."/>
            <person name="Filipski A."/>
            <person name="Findeiss S."/>
            <person name="Freyhult E."/>
            <person name="Fulton L."/>
            <person name="Fulton R."/>
            <person name="Garcia A.C."/>
            <person name="Gardiner A."/>
            <person name="Garfield D.A."/>
            <person name="Garvin B.E."/>
            <person name="Gibson G."/>
            <person name="Gilbert D."/>
            <person name="Gnerre S."/>
            <person name="Godfrey J."/>
            <person name="Good R."/>
            <person name="Gotea V."/>
            <person name="Gravely B."/>
            <person name="Greenberg A.J."/>
            <person name="Griffiths-Jones S."/>
            <person name="Gross S."/>
            <person name="Guigo R."/>
            <person name="Gustafson E.A."/>
            <person name="Haerty W."/>
            <person name="Hahn M.W."/>
            <person name="Halligan D.L."/>
            <person name="Halpern A.L."/>
            <person name="Halter G.M."/>
            <person name="Han M.V."/>
            <person name="Heger A."/>
            <person name="Hillier L."/>
            <person name="Hinrichs A.S."/>
            <person name="Holmes I."/>
            <person name="Hoskins R.A."/>
            <person name="Hubisz M.J."/>
            <person name="Hultmark D."/>
            <person name="Huntley M.A."/>
            <person name="Jaffe D.B."/>
            <person name="Jagadeeshan S."/>
            <person name="Jeck W.R."/>
            <person name="Johnson J."/>
            <person name="Jones C.D."/>
            <person name="Jordan W.C."/>
            <person name="Karpen G.H."/>
            <person name="Kataoka E."/>
            <person name="Keightley P.D."/>
            <person name="Kheradpour P."/>
            <person name="Kirkness E.F."/>
            <person name="Koerich L.B."/>
            <person name="Kristiansen K."/>
            <person name="Kudrna D."/>
            <person name="Kulathinal R.J."/>
            <person name="Kumar S."/>
            <person name="Kwok R."/>
            <person name="Lander E."/>
            <person name="Langley C.H."/>
            <person name="Lapoint R."/>
            <person name="Lazzaro B.P."/>
            <person name="Lee S.J."/>
            <person name="Levesque L."/>
            <person name="Li R."/>
            <person name="Lin C.F."/>
            <person name="Lin M.F."/>
            <person name="Lindblad-Toh K."/>
            <person name="Llopart A."/>
            <person name="Long M."/>
            <person name="Low L."/>
            <person name="Lozovsky E."/>
            <person name="Lu J."/>
            <person name="Luo M."/>
            <person name="Machado C.A."/>
            <person name="Makalowski W."/>
            <person name="Marzo M."/>
            <person name="Matsuda M."/>
            <person name="Matzkin L."/>
            <person name="McAllister B."/>
            <person name="McBride C.S."/>
            <person name="McKernan B."/>
            <person name="McKernan K."/>
            <person name="Mendez-Lago M."/>
            <person name="Minx P."/>
            <person name="Mollenhauer M.U."/>
            <person name="Montooth K."/>
            <person name="Mount S.M."/>
            <person name="Mu X."/>
            <person name="Myers E."/>
            <person name="Negre B."/>
            <person name="Newfeld S."/>
            <person name="Nielsen R."/>
            <person name="Noor M.A."/>
            <person name="O'Grady P."/>
            <person name="Pachter L."/>
            <person name="Papaceit M."/>
            <person name="Parisi M.J."/>
            <person name="Parisi M."/>
            <person name="Parts L."/>
            <person name="Pedersen J.S."/>
            <person name="Pesole G."/>
            <person name="Phillippy A.M."/>
            <person name="Ponting C.P."/>
            <person name="Pop M."/>
            <person name="Porcelli D."/>
            <person name="Powell J.R."/>
            <person name="Prohaska S."/>
            <person name="Pruitt K."/>
            <person name="Puig M."/>
            <person name="Quesneville H."/>
            <person name="Ram K.R."/>
            <person name="Rand D."/>
            <person name="Rasmussen M.D."/>
            <person name="Reed L.K."/>
            <person name="Reenan R."/>
            <person name="Reily A."/>
            <person name="Remington K.A."/>
            <person name="Rieger T.T."/>
            <person name="Ritchie M.G."/>
            <person name="Robin C."/>
            <person name="Rogers Y.H."/>
            <person name="Rohde C."/>
            <person name="Rozas J."/>
            <person name="Rubenfield M.J."/>
            <person name="Ruiz A."/>
            <person name="Russo S."/>
            <person name="Salzberg S.L."/>
            <person name="Sanchez-Gracia A."/>
            <person name="Saranga D.J."/>
            <person name="Sato H."/>
            <person name="Schaeffer S.W."/>
            <person name="Schatz M.C."/>
            <person name="Schlenke T."/>
            <person name="Schwartz R."/>
            <person name="Segarra C."/>
            <person name="Singh R.S."/>
            <person name="Sirot L."/>
            <person name="Sirota M."/>
            <person name="Sisneros N.B."/>
            <person name="Smith C.D."/>
            <person name="Smith T.F."/>
            <person name="Spieth J."/>
            <person name="Stage D.E."/>
            <person name="Stark A."/>
            <person name="Stephan W."/>
            <person name="Strausberg R.L."/>
            <person name="Strempel S."/>
            <person name="Sturgill D."/>
            <person name="Sutton G."/>
            <person name="Sutton G.G."/>
            <person name="Tao W."/>
            <person name="Teichmann S."/>
            <person name="Tobari Y.N."/>
            <person name="Tomimura Y."/>
            <person name="Tsolas J.M."/>
            <person name="Valente V.L."/>
            <person name="Venter E."/>
            <person name="Venter J.C."/>
            <person name="Vicario S."/>
            <person name="Vieira F.G."/>
            <person name="Vilella A.J."/>
            <person name="Villasante A."/>
            <person name="Walenz B."/>
            <person name="Wang J."/>
            <person name="Wasserman M."/>
            <person name="Watts T."/>
            <person name="Wilson D."/>
            <person name="Wilson R.K."/>
            <person name="Wing R.A."/>
            <person name="Wolfner M.F."/>
            <person name="Wong A."/>
            <person name="Wong G.K."/>
            <person name="Wu C.I."/>
            <person name="Wu G."/>
            <person name="Yamamoto D."/>
            <person name="Yang H.P."/>
            <person name="Yang S.P."/>
            <person name="Yorke J.A."/>
            <person name="Yoshida K."/>
            <person name="Zdobnov E."/>
            <person name="Zhang P."/>
            <person name="Zhang Y."/>
            <person name="Zimin A.V."/>
            <person name="Baldwin J."/>
            <person name="Abdouelleil A."/>
            <person name="Abdulkadir J."/>
            <person name="Abebe A."/>
            <person name="Abera B."/>
            <person name="Abreu J."/>
            <person name="Acer S.C."/>
            <person name="Aftuck L."/>
            <person name="Alexander A."/>
            <person name="An P."/>
            <person name="Anderson E."/>
            <person name="Anderson S."/>
            <person name="Arachi H."/>
            <person name="Azer M."/>
            <person name="Bachantsang P."/>
            <person name="Barry A."/>
            <person name="Bayul T."/>
            <person name="Berlin A."/>
            <person name="Bessette D."/>
            <person name="Bloom T."/>
            <person name="Blye J."/>
            <person name="Boguslavskiy L."/>
            <person name="Bonnet C."/>
            <person name="Boukhgalter B."/>
            <person name="Bourzgui I."/>
            <person name="Brown A."/>
            <person name="Cahill P."/>
            <person name="Channer S."/>
            <person name="Cheshatsang Y."/>
            <person name="Chuda L."/>
            <person name="Citroen M."/>
            <person name="Collymore A."/>
            <person name="Cooke P."/>
            <person name="Costello M."/>
            <person name="D'Aco K."/>
            <person name="Daza R."/>
            <person name="De Haan G."/>
            <person name="DeGray S."/>
            <person name="DeMaso C."/>
            <person name="Dhargay N."/>
            <person name="Dooley K."/>
            <person name="Dooley E."/>
            <person name="Doricent M."/>
            <person name="Dorje P."/>
            <person name="Dorjee K."/>
            <person name="Dupes A."/>
            <person name="Elong R."/>
            <person name="Falk J."/>
            <person name="Farina A."/>
            <person name="Faro S."/>
            <person name="Ferguson D."/>
            <person name="Fisher S."/>
            <person name="Foley C.D."/>
            <person name="Franke A."/>
            <person name="Friedrich D."/>
            <person name="Gadbois L."/>
            <person name="Gearin G."/>
            <person name="Gearin C.R."/>
            <person name="Giannoukos G."/>
            <person name="Goode T."/>
            <person name="Graham J."/>
            <person name="Grandbois E."/>
            <person name="Grewal S."/>
            <person name="Gyaltsen K."/>
            <person name="Hafez N."/>
            <person name="Hagos B."/>
            <person name="Hall J."/>
            <person name="Henson C."/>
            <person name="Hollinger A."/>
            <person name="Honan T."/>
            <person name="Huard M.D."/>
            <person name="Hughes L."/>
            <person name="Hurhula B."/>
            <person name="Husby M.E."/>
            <person name="Kamat A."/>
            <person name="Kanga B."/>
            <person name="Kashin S."/>
            <person name="Khazanovich D."/>
            <person name="Kisner P."/>
            <person name="Lance K."/>
            <person name="Lara M."/>
            <person name="Lee W."/>
            <person name="Lennon N."/>
            <person name="Letendre F."/>
            <person name="LeVine R."/>
            <person name="Lipovsky A."/>
            <person name="Liu X."/>
            <person name="Liu J."/>
            <person name="Liu S."/>
            <person name="Lokyitsang T."/>
            <person name="Lokyitsang Y."/>
            <person name="Lubonja R."/>
            <person name="Lui A."/>
            <person name="MacDonald P."/>
            <person name="Magnisalis V."/>
            <person name="Maru K."/>
            <person name="Matthews C."/>
            <person name="McCusker W."/>
            <person name="McDonough S."/>
            <person name="Mehta T."/>
            <person name="Meldrim J."/>
            <person name="Meneus L."/>
            <person name="Mihai O."/>
            <person name="Mihalev A."/>
            <person name="Mihova T."/>
            <person name="Mittelman R."/>
            <person name="Mlenga V."/>
            <person name="Montmayeur A."/>
            <person name="Mulrain L."/>
            <person name="Navidi A."/>
            <person name="Naylor J."/>
            <person name="Negash T."/>
            <person name="Nguyen T."/>
            <person name="Nguyen N."/>
            <person name="Nicol R."/>
            <person name="Norbu C."/>
            <person name="Norbu N."/>
            <person name="Novod N."/>
            <person name="O'Neill B."/>
            <person name="Osman S."/>
            <person name="Markiewicz E."/>
            <person name="Oyono O.L."/>
            <person name="Patti C."/>
            <person name="Phunkhang P."/>
            <person name="Pierre F."/>
            <person name="Priest M."/>
            <person name="Raghuraman S."/>
            <person name="Rege F."/>
            <person name="Reyes R."/>
            <person name="Rise C."/>
            <person name="Rogov P."/>
            <person name="Ross K."/>
            <person name="Ryan E."/>
            <person name="Settipalli S."/>
            <person name="Shea T."/>
            <person name="Sherpa N."/>
            <person name="Shi L."/>
            <person name="Shih D."/>
            <person name="Sparrow T."/>
            <person name="Spaulding J."/>
            <person name="Stalker J."/>
            <person name="Stange-Thomann N."/>
            <person name="Stavropoulos S."/>
            <person name="Stone C."/>
            <person name="Strader C."/>
            <person name="Tesfaye S."/>
            <person name="Thomson T."/>
            <person name="Thoulutsang Y."/>
            <person name="Thoulutsang D."/>
            <person name="Topham K."/>
            <person name="Topping I."/>
            <person name="Tsamla T."/>
            <person name="Vassiliev H."/>
            <person name="Vo A."/>
            <person name="Wangchuk T."/>
            <person name="Wangdi T."/>
            <person name="Weiand M."/>
            <person name="Wilkinson J."/>
            <person name="Wilson A."/>
            <person name="Yadav S."/>
            <person name="Young G."/>
            <person name="Yu Q."/>
            <person name="Zembek L."/>
            <person name="Zhong D."/>
            <person name="Zimmer A."/>
            <person name="Zwirko Z."/>
            <person name="Jaffe D.B."/>
            <person name="Alvarez P."/>
            <person name="Brockman W."/>
            <person name="Butler J."/>
            <person name="Chin C."/>
            <person name="Gnerre S."/>
            <person name="Grabherr M."/>
            <person name="Kleber M."/>
            <person name="Mauceli E."/>
            <person name="MacCallum I."/>
        </authorList>
    </citation>
    <scope>NUCLEOTIDE SEQUENCE [LARGE SCALE GENOMIC DNA]</scope>
    <source>
        <strain evidence="2">Rob3c / Tucson 14021-0248.25</strain>
    </source>
</reference>
<sequence>MPDANSSLLLPPMALAISSIRHRQSTLTITITIDRNGSAMVITTHAIDGGVCST</sequence>
<evidence type="ECO:0000313" key="2">
    <source>
        <dbReference type="Proteomes" id="UP000001292"/>
    </source>
</evidence>
<name>B4IGW9_DROSE</name>
<accession>B4IGW9</accession>
<evidence type="ECO:0000313" key="1">
    <source>
        <dbReference type="EMBL" id="EDW49087.1"/>
    </source>
</evidence>
<proteinExistence type="predicted"/>
<keyword evidence="2" id="KW-1185">Reference proteome</keyword>
<dbReference type="HOGENOM" id="CLU_3052577_0_0_1"/>
<protein>
    <submittedName>
        <fullName evidence="1">GM16317</fullName>
    </submittedName>
</protein>
<dbReference type="Proteomes" id="UP000001292">
    <property type="component" value="Unassembled WGS sequence"/>
</dbReference>
<organism evidence="2">
    <name type="scientific">Drosophila sechellia</name>
    <name type="common">Fruit fly</name>
    <dbReference type="NCBI Taxonomy" id="7238"/>
    <lineage>
        <taxon>Eukaryota</taxon>
        <taxon>Metazoa</taxon>
        <taxon>Ecdysozoa</taxon>
        <taxon>Arthropoda</taxon>
        <taxon>Hexapoda</taxon>
        <taxon>Insecta</taxon>
        <taxon>Pterygota</taxon>
        <taxon>Neoptera</taxon>
        <taxon>Endopterygota</taxon>
        <taxon>Diptera</taxon>
        <taxon>Brachycera</taxon>
        <taxon>Muscomorpha</taxon>
        <taxon>Ephydroidea</taxon>
        <taxon>Drosophilidae</taxon>
        <taxon>Drosophila</taxon>
        <taxon>Sophophora</taxon>
    </lineage>
</organism>
<gene>
    <name evidence="1" type="primary">Dsec\GM16317</name>
    <name evidence="1" type="ORF">Dsec_GM16317</name>
</gene>
<dbReference type="EMBL" id="CH480837">
    <property type="protein sequence ID" value="EDW49087.1"/>
    <property type="molecule type" value="Genomic_DNA"/>
</dbReference>
<dbReference type="OMA" id="TTHAIDG"/>
<dbReference type="AlphaFoldDB" id="B4IGW9"/>